<dbReference type="GO" id="GO:0009279">
    <property type="term" value="C:cell outer membrane"/>
    <property type="evidence" value="ECO:0007669"/>
    <property type="project" value="UniProtKB-SubCell"/>
</dbReference>
<keyword evidence="8" id="KW-0175">Coiled coil</keyword>
<feature type="coiled-coil region" evidence="8">
    <location>
        <begin position="566"/>
        <end position="593"/>
    </location>
</feature>
<feature type="chain" id="PRO_5016598390" evidence="9">
    <location>
        <begin position="26"/>
        <end position="916"/>
    </location>
</feature>
<feature type="coiled-coil region" evidence="8">
    <location>
        <begin position="364"/>
        <end position="391"/>
    </location>
</feature>
<evidence type="ECO:0000256" key="7">
    <source>
        <dbReference type="ARBA" id="ARBA00023237"/>
    </source>
</evidence>
<keyword evidence="5 9" id="KW-0732">Signal</keyword>
<dbReference type="GO" id="GO:0009986">
    <property type="term" value="C:cell surface"/>
    <property type="evidence" value="ECO:0007669"/>
    <property type="project" value="UniProtKB-SubCell"/>
</dbReference>
<protein>
    <submittedName>
        <fullName evidence="11">Trimeric autotransporter adhesin Hada</fullName>
    </submittedName>
</protein>
<feature type="signal peptide" evidence="9">
    <location>
        <begin position="1"/>
        <end position="25"/>
    </location>
</feature>
<evidence type="ECO:0000256" key="2">
    <source>
        <dbReference type="ARBA" id="ARBA00004442"/>
    </source>
</evidence>
<dbReference type="InterPro" id="IPR005594">
    <property type="entry name" value="YadA_C"/>
</dbReference>
<evidence type="ECO:0000256" key="6">
    <source>
        <dbReference type="ARBA" id="ARBA00023136"/>
    </source>
</evidence>
<accession>A0A377HY59</accession>
<evidence type="ECO:0000259" key="10">
    <source>
        <dbReference type="Pfam" id="PF03895"/>
    </source>
</evidence>
<organism evidence="11 12">
    <name type="scientific">Haemophilus parahaemolyticus</name>
    <dbReference type="NCBI Taxonomy" id="735"/>
    <lineage>
        <taxon>Bacteria</taxon>
        <taxon>Pseudomonadati</taxon>
        <taxon>Pseudomonadota</taxon>
        <taxon>Gammaproteobacteria</taxon>
        <taxon>Pasteurellales</taxon>
        <taxon>Pasteurellaceae</taxon>
        <taxon>Haemophilus</taxon>
    </lineage>
</organism>
<feature type="domain" description="Trimeric autotransporter adhesin YadA-like C-terminal membrane anchor" evidence="10">
    <location>
        <begin position="858"/>
        <end position="916"/>
    </location>
</feature>
<evidence type="ECO:0000256" key="9">
    <source>
        <dbReference type="SAM" id="SignalP"/>
    </source>
</evidence>
<dbReference type="InterPro" id="IPR045584">
    <property type="entry name" value="Pilin-like"/>
</dbReference>
<dbReference type="Gene3D" id="3.30.1300.30">
    <property type="entry name" value="GSPII I/J protein-like"/>
    <property type="match status" value="1"/>
</dbReference>
<keyword evidence="7" id="KW-0998">Cell outer membrane</keyword>
<evidence type="ECO:0000313" key="11">
    <source>
        <dbReference type="EMBL" id="STO63226.1"/>
    </source>
</evidence>
<dbReference type="EMBL" id="UGHH01000002">
    <property type="protein sequence ID" value="STO63226.1"/>
    <property type="molecule type" value="Genomic_DNA"/>
</dbReference>
<feature type="coiled-coil region" evidence="8">
    <location>
        <begin position="96"/>
        <end position="189"/>
    </location>
</feature>
<dbReference type="RefSeq" id="WP_258788526.1">
    <property type="nucleotide sequence ID" value="NZ_UGHH01000002.1"/>
</dbReference>
<feature type="coiled-coil region" evidence="8">
    <location>
        <begin position="263"/>
        <end position="290"/>
    </location>
</feature>
<keyword evidence="4" id="KW-0812">Transmembrane</keyword>
<keyword evidence="6" id="KW-0472">Membrane</keyword>
<reference evidence="11 12" key="1">
    <citation type="submission" date="2018-06" db="EMBL/GenBank/DDBJ databases">
        <authorList>
            <consortium name="Pathogen Informatics"/>
            <person name="Doyle S."/>
        </authorList>
    </citation>
    <scope>NUCLEOTIDE SEQUENCE [LARGE SCALE GENOMIC DNA]</scope>
    <source>
        <strain evidence="11 12">NCTC10794</strain>
    </source>
</reference>
<comment type="subcellular location">
    <subcellularLocation>
        <location evidence="2">Cell outer membrane</location>
    </subcellularLocation>
    <subcellularLocation>
        <location evidence="1">Cell surface</location>
    </subcellularLocation>
</comment>
<evidence type="ECO:0000256" key="1">
    <source>
        <dbReference type="ARBA" id="ARBA00004241"/>
    </source>
</evidence>
<dbReference type="AlphaFoldDB" id="A0A377HY59"/>
<evidence type="ECO:0000256" key="8">
    <source>
        <dbReference type="SAM" id="Coils"/>
    </source>
</evidence>
<proteinExistence type="predicted"/>
<evidence type="ECO:0000313" key="12">
    <source>
        <dbReference type="Proteomes" id="UP000254867"/>
    </source>
</evidence>
<evidence type="ECO:0000256" key="5">
    <source>
        <dbReference type="ARBA" id="ARBA00022729"/>
    </source>
</evidence>
<feature type="coiled-coil region" evidence="8">
    <location>
        <begin position="465"/>
        <end position="492"/>
    </location>
</feature>
<dbReference type="Pfam" id="PF03895">
    <property type="entry name" value="YadA_anchor"/>
    <property type="match status" value="1"/>
</dbReference>
<gene>
    <name evidence="11" type="primary">hadA</name>
    <name evidence="11" type="ORF">NCTC10794_00235</name>
</gene>
<name>A0A377HY59_HAEPH</name>
<keyword evidence="3" id="KW-1134">Transmembrane beta strand</keyword>
<dbReference type="SUPFAM" id="SSF54523">
    <property type="entry name" value="Pili subunits"/>
    <property type="match status" value="1"/>
</dbReference>
<evidence type="ECO:0000256" key="3">
    <source>
        <dbReference type="ARBA" id="ARBA00022452"/>
    </source>
</evidence>
<evidence type="ECO:0000256" key="4">
    <source>
        <dbReference type="ARBA" id="ARBA00022692"/>
    </source>
</evidence>
<dbReference type="Proteomes" id="UP000254867">
    <property type="component" value="Unassembled WGS sequence"/>
</dbReference>
<sequence>MKYELLKRTAISLFVGGIVSASATAEDTSVEATGVASNLVGVAANSYNNTLTLNGFKAGDDVYDVNPETGKVTKKQATAEDVNNDPLGGKGVINSINDITSDIDELEKNQDEFNEGFRNELDAANQALDEHEAAIAKKANQTDVDANKTAIAELEKNQDEFNEGFRNELDAANQALDEHEVAIAKKANQTDVDANKADVDTLKNKVAGATAAVNLLTQNIALNKTNIESKADKTALEAKADKTDVDANKAAIAELETNQDTFNEGFRNELDAANQALDEHEAAIAKKANQTDVDANKADVDTLKNKVAGATAAVNLLTQNIALNKTNIESKADKTALEAKADKTDVDANKAAIAELETNQDTFNEGFRNELDAANQALDEHEAAIAKKANQTDVDANKADVDTLKNKVAGATAAVNLLTQNIALNKTNIESKADKTALEAKADKTDVDANKAAIAELETNQDTFNEGFRNELDAANQALDEHEAAIAKKANQTDVDANKADVDTLKNKVAGATAAVNLLTQNIALNKTNIESKADKTALEAKADKTDVDANKAAIAELETNQDTFNEGFRNELDAANQALDEHEAAIAKKANQTDVDALKNRVDGAAAAANLLAQNIGLNKTNIEKKADKTDVDALKNRVDGAAAAANLLAQNIGLNKTNIEKKADKTDVDALKNRVDGAAAAANLLAQNIGLNKTNIDANKAALESKADKTALEAKADKTALEAKADKTALEAKADKTALEAKADKTALEAKADKTALEAKADKTALEAKADKTALEAKADKTALEAKADKVYVGSLEQNIRDNSNRIETNKVAVSALRNDISSHAKRLDHLDNRVNKLDKDLKRGLATQAALTGLFQPYTVGKANFTAAVGGYKSQTAVAIGTGYRYNKHVATKAGVAFTQGGAAYNVGVNFEW</sequence>